<dbReference type="InterPro" id="IPR000477">
    <property type="entry name" value="RT_dom"/>
</dbReference>
<feature type="domain" description="Reverse transcriptase" evidence="1">
    <location>
        <begin position="166"/>
        <end position="343"/>
    </location>
</feature>
<dbReference type="Pfam" id="PF00078">
    <property type="entry name" value="RVT_1"/>
    <property type="match status" value="1"/>
</dbReference>
<dbReference type="PANTHER" id="PTHR31635">
    <property type="entry name" value="REVERSE TRANSCRIPTASE DOMAIN-CONTAINING PROTEIN-RELATED"/>
    <property type="match status" value="1"/>
</dbReference>
<dbReference type="PANTHER" id="PTHR31635:SF196">
    <property type="entry name" value="REVERSE TRANSCRIPTASE DOMAIN-CONTAINING PROTEIN-RELATED"/>
    <property type="match status" value="1"/>
</dbReference>
<gene>
    <name evidence="2" type="ORF">TSUD_361160</name>
</gene>
<dbReference type="OrthoDB" id="1411964at2759"/>
<evidence type="ECO:0000313" key="2">
    <source>
        <dbReference type="EMBL" id="GAU37411.1"/>
    </source>
</evidence>
<dbReference type="EMBL" id="DF973670">
    <property type="protein sequence ID" value="GAU37411.1"/>
    <property type="molecule type" value="Genomic_DNA"/>
</dbReference>
<proteinExistence type="predicted"/>
<dbReference type="Proteomes" id="UP000242715">
    <property type="component" value="Unassembled WGS sequence"/>
</dbReference>
<dbReference type="CDD" id="cd01650">
    <property type="entry name" value="RT_nLTR_like"/>
    <property type="match status" value="1"/>
</dbReference>
<accession>A0A2Z6N0Z3</accession>
<dbReference type="InterPro" id="IPR036691">
    <property type="entry name" value="Endo/exonu/phosph_ase_sf"/>
</dbReference>
<dbReference type="SUPFAM" id="SSF56219">
    <property type="entry name" value="DNase I-like"/>
    <property type="match status" value="1"/>
</dbReference>
<name>A0A2Z6N0Z3_TRISU</name>
<evidence type="ECO:0000313" key="3">
    <source>
        <dbReference type="Proteomes" id="UP000242715"/>
    </source>
</evidence>
<dbReference type="AlphaFoldDB" id="A0A2Z6N0Z3"/>
<organism evidence="2 3">
    <name type="scientific">Trifolium subterraneum</name>
    <name type="common">Subterranean clover</name>
    <dbReference type="NCBI Taxonomy" id="3900"/>
    <lineage>
        <taxon>Eukaryota</taxon>
        <taxon>Viridiplantae</taxon>
        <taxon>Streptophyta</taxon>
        <taxon>Embryophyta</taxon>
        <taxon>Tracheophyta</taxon>
        <taxon>Spermatophyta</taxon>
        <taxon>Magnoliopsida</taxon>
        <taxon>eudicotyledons</taxon>
        <taxon>Gunneridae</taxon>
        <taxon>Pentapetalae</taxon>
        <taxon>rosids</taxon>
        <taxon>fabids</taxon>
        <taxon>Fabales</taxon>
        <taxon>Fabaceae</taxon>
        <taxon>Papilionoideae</taxon>
        <taxon>50 kb inversion clade</taxon>
        <taxon>NPAAA clade</taxon>
        <taxon>Hologalegina</taxon>
        <taxon>IRL clade</taxon>
        <taxon>Trifolieae</taxon>
        <taxon>Trifolium</taxon>
    </lineage>
</organism>
<protein>
    <recommendedName>
        <fullName evidence="1">Reverse transcriptase domain-containing protein</fullName>
    </recommendedName>
</protein>
<sequence length="357" mass="40964">MREFGEFISLMNLLDLPILGRRFTWFQPNGGAVSRLDRFLVSEGWLDAWGEVSQWALPRDVSDHCPLVLRYLDQLWGPKPFRFNNYWLNHRDFSDVVQQSWGQETPTGWMAFMLTQKLKTLKGDLKRWNKEVFGDIELKIELEIESIKNFDLKAEAGQLSLEDDRARKLANVMDKLISPNQSAFIRGRQLVDGVVAVNEIIDLAKKTRKECLIFKVDFEKAYDSVSWGFLDYMMRRFGFGMQWRRWVRACIFSGNLSILVNGSPTEEINIQRGLKQGDPLAPFLFLLVVEGLSAAVRTAEERNLYTGFKVGNSGMSVSHLQYADDTLFLGEATVENLWSIKAILRGFELASGLKCQL</sequence>
<reference evidence="3" key="1">
    <citation type="journal article" date="2017" name="Front. Plant Sci.">
        <title>Climate Clever Clovers: New Paradigm to Reduce the Environmental Footprint of Ruminants by Breeding Low Methanogenic Forages Utilizing Haplotype Variation.</title>
        <authorList>
            <person name="Kaur P."/>
            <person name="Appels R."/>
            <person name="Bayer P.E."/>
            <person name="Keeble-Gagnere G."/>
            <person name="Wang J."/>
            <person name="Hirakawa H."/>
            <person name="Shirasawa K."/>
            <person name="Vercoe P."/>
            <person name="Stefanova K."/>
            <person name="Durmic Z."/>
            <person name="Nichols P."/>
            <person name="Revell C."/>
            <person name="Isobe S.N."/>
            <person name="Edwards D."/>
            <person name="Erskine W."/>
        </authorList>
    </citation>
    <scope>NUCLEOTIDE SEQUENCE [LARGE SCALE GENOMIC DNA]</scope>
    <source>
        <strain evidence="3">cv. Daliak</strain>
    </source>
</reference>
<keyword evidence="3" id="KW-1185">Reference proteome</keyword>
<dbReference type="Gene3D" id="3.60.10.10">
    <property type="entry name" value="Endonuclease/exonuclease/phosphatase"/>
    <property type="match status" value="1"/>
</dbReference>
<evidence type="ECO:0000259" key="1">
    <source>
        <dbReference type="Pfam" id="PF00078"/>
    </source>
</evidence>